<dbReference type="Proteomes" id="UP001367508">
    <property type="component" value="Unassembled WGS sequence"/>
</dbReference>
<evidence type="ECO:0000259" key="1">
    <source>
        <dbReference type="Pfam" id="PF00856"/>
    </source>
</evidence>
<comment type="caution">
    <text evidence="2">The sequence shown here is derived from an EMBL/GenBank/DDBJ whole genome shotgun (WGS) entry which is preliminary data.</text>
</comment>
<dbReference type="Gene3D" id="2.170.270.10">
    <property type="entry name" value="SET domain"/>
    <property type="match status" value="1"/>
</dbReference>
<dbReference type="SUPFAM" id="SSF82199">
    <property type="entry name" value="SET domain"/>
    <property type="match status" value="1"/>
</dbReference>
<dbReference type="EMBL" id="JAYMYQ010000008">
    <property type="protein sequence ID" value="KAK7315253.1"/>
    <property type="molecule type" value="Genomic_DNA"/>
</dbReference>
<dbReference type="InterPro" id="IPR011990">
    <property type="entry name" value="TPR-like_helical_dom_sf"/>
</dbReference>
<evidence type="ECO:0000313" key="2">
    <source>
        <dbReference type="EMBL" id="KAK7315253.1"/>
    </source>
</evidence>
<gene>
    <name evidence="2" type="ORF">VNO77_33791</name>
</gene>
<dbReference type="Pfam" id="PF00856">
    <property type="entry name" value="SET"/>
    <property type="match status" value="1"/>
</dbReference>
<dbReference type="CDD" id="cd20071">
    <property type="entry name" value="SET_SMYD"/>
    <property type="match status" value="1"/>
</dbReference>
<reference evidence="2 3" key="1">
    <citation type="submission" date="2024-01" db="EMBL/GenBank/DDBJ databases">
        <title>The genomes of 5 underutilized Papilionoideae crops provide insights into root nodulation and disease resistanc.</title>
        <authorList>
            <person name="Jiang F."/>
        </authorList>
    </citation>
    <scope>NUCLEOTIDE SEQUENCE [LARGE SCALE GENOMIC DNA]</scope>
    <source>
        <strain evidence="2">LVBAO_FW01</strain>
        <tissue evidence="2">Leaves</tissue>
    </source>
</reference>
<dbReference type="PANTHER" id="PTHR47780:SF1">
    <property type="entry name" value="PROTEIN SET DOMAIN GROUP 41"/>
    <property type="match status" value="1"/>
</dbReference>
<evidence type="ECO:0000313" key="3">
    <source>
        <dbReference type="Proteomes" id="UP001367508"/>
    </source>
</evidence>
<dbReference type="Gene3D" id="1.25.40.10">
    <property type="entry name" value="Tetratricopeptide repeat domain"/>
    <property type="match status" value="1"/>
</dbReference>
<sequence>MIMEREVRSREEIEIGRDITPTLTPLSFSLHTSNLHTHCSNCFSPIPQLNSNAQPNSPFFCSPPCSASLHLSSAERYLPPSPHSSDLRAALRLLRSHRPSPSSRLAGLLSNYLLLTCHSDDENDVSVRIRFGAIAMAEAIAKQRGFPYDDAVLEEAAVALCVVLTNAVEVHDNEGRALGIAVFGPTFSWINHSCSPNACYRFTLSSSSSEEPKLLIAPFPRHSQQPQMDGRVCGSSGEFEKEGELGYGPSLVLRSIKRIKKGEEVTVAYTDLLQPKAMRQLELGSKYLFLCRCKRCSALPFSYVDHALQEISIFSHNSSDSWSNYEFFKDMADRRLTEYIDDVISEYLSVGDPESCCENLEKILMHGLTVQLEGIEGKSDSKFVLHPLHHLSLKAYTTLSSAYKVRASDLLSLASEIDINQLEAFDMSRTSAAYSLLLAGATHHLFKSESSLIASIANFWTGAGESLLSLTRSSGWSQFVNLGLVVSNPAAVPEVKCSKCSLMDRFRTCISKGQIKSPAFENISNEFLHCVSDIIQKVWSFLVYYSPFLRSCNDPINFSWLKSTRNSSTVDVETHAYKTDVFYTHESRNSICICEKQTYTDHVVTYIFQLGVHCLAYGGLLASICYGPHSHLACHAQNILDREKNFVFYSHDVERSCTTSCEKSECEHKF</sequence>
<dbReference type="AlphaFoldDB" id="A0AAN9KFD4"/>
<dbReference type="PANTHER" id="PTHR47780">
    <property type="entry name" value="PROTEIN SET DOMAIN GROUP 41"/>
    <property type="match status" value="1"/>
</dbReference>
<protein>
    <recommendedName>
        <fullName evidence="1">SET domain-containing protein</fullName>
    </recommendedName>
</protein>
<organism evidence="2 3">
    <name type="scientific">Canavalia gladiata</name>
    <name type="common">Sword bean</name>
    <name type="synonym">Dolichos gladiatus</name>
    <dbReference type="NCBI Taxonomy" id="3824"/>
    <lineage>
        <taxon>Eukaryota</taxon>
        <taxon>Viridiplantae</taxon>
        <taxon>Streptophyta</taxon>
        <taxon>Embryophyta</taxon>
        <taxon>Tracheophyta</taxon>
        <taxon>Spermatophyta</taxon>
        <taxon>Magnoliopsida</taxon>
        <taxon>eudicotyledons</taxon>
        <taxon>Gunneridae</taxon>
        <taxon>Pentapetalae</taxon>
        <taxon>rosids</taxon>
        <taxon>fabids</taxon>
        <taxon>Fabales</taxon>
        <taxon>Fabaceae</taxon>
        <taxon>Papilionoideae</taxon>
        <taxon>50 kb inversion clade</taxon>
        <taxon>NPAAA clade</taxon>
        <taxon>indigoferoid/millettioid clade</taxon>
        <taxon>Phaseoleae</taxon>
        <taxon>Canavalia</taxon>
    </lineage>
</organism>
<feature type="domain" description="SET" evidence="1">
    <location>
        <begin position="175"/>
        <end position="269"/>
    </location>
</feature>
<dbReference type="InterPro" id="IPR046341">
    <property type="entry name" value="SET_dom_sf"/>
</dbReference>
<accession>A0AAN9KFD4</accession>
<proteinExistence type="predicted"/>
<name>A0AAN9KFD4_CANGL</name>
<dbReference type="InterPro" id="IPR001214">
    <property type="entry name" value="SET_dom"/>
</dbReference>
<keyword evidence="3" id="KW-1185">Reference proteome</keyword>